<dbReference type="GO" id="GO:0007143">
    <property type="term" value="P:female meiotic nuclear division"/>
    <property type="evidence" value="ECO:0007669"/>
    <property type="project" value="TreeGrafter"/>
</dbReference>
<feature type="domain" description="Synaptonemal complex protein 2 armadillo-repeat-like" evidence="1">
    <location>
        <begin position="8"/>
        <end position="196"/>
    </location>
</feature>
<proteinExistence type="predicted"/>
<dbReference type="EMBL" id="JAFHDT010000021">
    <property type="protein sequence ID" value="KAI7793962.1"/>
    <property type="molecule type" value="Genomic_DNA"/>
</dbReference>
<reference evidence="2" key="1">
    <citation type="submission" date="2021-02" db="EMBL/GenBank/DDBJ databases">
        <title>Comparative genomics reveals that relaxation of natural selection precedes convergent phenotypic evolution of cavefish.</title>
        <authorList>
            <person name="Peng Z."/>
        </authorList>
    </citation>
    <scope>NUCLEOTIDE SEQUENCE</scope>
    <source>
        <tissue evidence="2">Muscle</tissue>
    </source>
</reference>
<comment type="caution">
    <text evidence="2">The sequence shown here is derived from an EMBL/GenBank/DDBJ whole genome shotgun (WGS) entry which is preliminary data.</text>
</comment>
<dbReference type="InterPro" id="IPR041322">
    <property type="entry name" value="SYCP2_ARLD"/>
</dbReference>
<protein>
    <submittedName>
        <fullName evidence="2">Synaptonemal complex protein 2-like</fullName>
    </submittedName>
</protein>
<evidence type="ECO:0000313" key="3">
    <source>
        <dbReference type="Proteomes" id="UP001059041"/>
    </source>
</evidence>
<dbReference type="Pfam" id="PF18581">
    <property type="entry name" value="SYCP2_ARLD"/>
    <property type="match status" value="1"/>
</dbReference>
<keyword evidence="3" id="KW-1185">Reference proteome</keyword>
<gene>
    <name evidence="2" type="ORF">IRJ41_012572</name>
</gene>
<dbReference type="InterPro" id="IPR024835">
    <property type="entry name" value="SYCP2-like"/>
</dbReference>
<dbReference type="Proteomes" id="UP001059041">
    <property type="component" value="Linkage Group LG21"/>
</dbReference>
<dbReference type="PANTHER" id="PTHR15607:SF12">
    <property type="entry name" value="SYNAPTONEMAL COMPLEX PROTEIN 2"/>
    <property type="match status" value="1"/>
</dbReference>
<sequence>MAPLKDRQVEKLLDEALKHNNFQALEHFLQNESKLDSSFQCSRQFITKLDKLFVRELDIGHVFNACLALTILHKWSQRLVFPGGGGISVMISLGLIRKMSTSLFMQSLGLLLWFERARKLWAEAGSARNEPLIKVAEDFFDALMVVHESCKEGTFEVTESLLSHIGKVASDPQINVMIQKEAARKLNLILAKIPMELKKKILLSQEASTMM</sequence>
<name>A0A9W7TAX8_TRIRA</name>
<organism evidence="2 3">
    <name type="scientific">Triplophysa rosa</name>
    <name type="common">Cave loach</name>
    <dbReference type="NCBI Taxonomy" id="992332"/>
    <lineage>
        <taxon>Eukaryota</taxon>
        <taxon>Metazoa</taxon>
        <taxon>Chordata</taxon>
        <taxon>Craniata</taxon>
        <taxon>Vertebrata</taxon>
        <taxon>Euteleostomi</taxon>
        <taxon>Actinopterygii</taxon>
        <taxon>Neopterygii</taxon>
        <taxon>Teleostei</taxon>
        <taxon>Ostariophysi</taxon>
        <taxon>Cypriniformes</taxon>
        <taxon>Nemacheilidae</taxon>
        <taxon>Triplophysa</taxon>
    </lineage>
</organism>
<evidence type="ECO:0000259" key="1">
    <source>
        <dbReference type="Pfam" id="PF18581"/>
    </source>
</evidence>
<dbReference type="GO" id="GO:0000779">
    <property type="term" value="C:condensed chromosome, centromeric region"/>
    <property type="evidence" value="ECO:0007669"/>
    <property type="project" value="TreeGrafter"/>
</dbReference>
<dbReference type="PANTHER" id="PTHR15607">
    <property type="entry name" value="SYNAPTONEMAL COMPLEX PROTEIN-RELATED"/>
    <property type="match status" value="1"/>
</dbReference>
<dbReference type="AlphaFoldDB" id="A0A9W7TAX8"/>
<dbReference type="GO" id="GO:0000800">
    <property type="term" value="C:lateral element"/>
    <property type="evidence" value="ECO:0007669"/>
    <property type="project" value="TreeGrafter"/>
</dbReference>
<dbReference type="GO" id="GO:0007140">
    <property type="term" value="P:male meiotic nuclear division"/>
    <property type="evidence" value="ECO:0007669"/>
    <property type="project" value="TreeGrafter"/>
</dbReference>
<evidence type="ECO:0000313" key="2">
    <source>
        <dbReference type="EMBL" id="KAI7793962.1"/>
    </source>
</evidence>
<accession>A0A9W7TAX8</accession>